<dbReference type="EMBL" id="JFKE01000002">
    <property type="protein sequence ID" value="KAJ56585.1"/>
    <property type="molecule type" value="Genomic_DNA"/>
</dbReference>
<evidence type="ECO:0000313" key="3">
    <source>
        <dbReference type="Proteomes" id="UP000026249"/>
    </source>
</evidence>
<dbReference type="InterPro" id="IPR011928">
    <property type="entry name" value="Phage_phiJL001_Gp84"/>
</dbReference>
<dbReference type="Proteomes" id="UP000026249">
    <property type="component" value="Unassembled WGS sequence"/>
</dbReference>
<dbReference type="Pfam" id="PF09931">
    <property type="entry name" value="Phage_phiJL001_Gp84_N"/>
    <property type="match status" value="1"/>
</dbReference>
<dbReference type="STRING" id="1454373.ACMU_06480"/>
<reference evidence="2 3" key="1">
    <citation type="submission" date="2014-03" db="EMBL/GenBank/DDBJ databases">
        <title>Draft Genome Sequence of Actibacterium mucosum KCTC 23349, a Marine Alphaproteobacterium with Complex Ionic Requirements Isolated from Mediterranean Seawater at Malvarrosa Beach, Valencia, Spain.</title>
        <authorList>
            <person name="Arahal D.R."/>
            <person name="Shao Z."/>
            <person name="Lai Q."/>
            <person name="Pujalte M.J."/>
        </authorList>
    </citation>
    <scope>NUCLEOTIDE SEQUENCE [LARGE SCALE GENOMIC DNA]</scope>
    <source>
        <strain evidence="2 3">KCTC 23349</strain>
    </source>
</reference>
<dbReference type="OrthoDB" id="1633386at2"/>
<evidence type="ECO:0000259" key="1">
    <source>
        <dbReference type="Pfam" id="PF09356"/>
    </source>
</evidence>
<organism evidence="2 3">
    <name type="scientific">Actibacterium mucosum KCTC 23349</name>
    <dbReference type="NCBI Taxonomy" id="1454373"/>
    <lineage>
        <taxon>Bacteria</taxon>
        <taxon>Pseudomonadati</taxon>
        <taxon>Pseudomonadota</taxon>
        <taxon>Alphaproteobacteria</taxon>
        <taxon>Rhodobacterales</taxon>
        <taxon>Roseobacteraceae</taxon>
        <taxon>Actibacterium</taxon>
    </lineage>
</organism>
<comment type="caution">
    <text evidence="2">The sequence shown here is derived from an EMBL/GenBank/DDBJ whole genome shotgun (WGS) entry which is preliminary data.</text>
</comment>
<protein>
    <recommendedName>
        <fullName evidence="1">Bacteriophage phiJL001 Gp84 C-terminal domain-containing protein</fullName>
    </recommendedName>
</protein>
<gene>
    <name evidence="2" type="ORF">ACMU_06480</name>
</gene>
<dbReference type="RefSeq" id="WP_035256753.1">
    <property type="nucleotide sequence ID" value="NZ_JFKE01000002.1"/>
</dbReference>
<accession>A0A037ZJH1</accession>
<sequence>MAISQQFQTHLDSGATTLCRAWAVRRTDGVVLGFTDHDGAVQFGGITFNAETGLTARALSQTTGLSVDNSEAVGALTSDAVTEADILAGRYDDAVVEAWLVNWSNVEDRLKLFTGTLGEITRGGGAFQAELRGLAEALNQAQGKAYQRPCPAVLGDGRCKFNLNTAGYAAEIPVESSEDGRVFLFTAQPSFEERWFEAGRLRVLTGDGAGVIGVIKNDRTVDGQRRIELWEALKVGVAVGDTIRLEAGCDKRAETCKVKFNNFINFQGFPHIPGEDWLISYPVSGGPNDGGSLQ</sequence>
<feature type="domain" description="Bacteriophage phiJL001 Gp84 C-terminal" evidence="1">
    <location>
        <begin position="194"/>
        <end position="276"/>
    </location>
</feature>
<dbReference type="Pfam" id="PF09356">
    <property type="entry name" value="Phage_BR0599"/>
    <property type="match status" value="1"/>
</dbReference>
<proteinExistence type="predicted"/>
<dbReference type="NCBIfam" id="TIGR02218">
    <property type="entry name" value="phg_TIGR02218"/>
    <property type="match status" value="1"/>
</dbReference>
<name>A0A037ZJH1_9RHOB</name>
<evidence type="ECO:0000313" key="2">
    <source>
        <dbReference type="EMBL" id="KAJ56585.1"/>
    </source>
</evidence>
<keyword evidence="3" id="KW-1185">Reference proteome</keyword>
<dbReference type="AlphaFoldDB" id="A0A037ZJH1"/>
<dbReference type="InterPro" id="IPR018964">
    <property type="entry name" value="Phage_phiJL001_Gp84_C"/>
</dbReference>